<dbReference type="PROSITE" id="PS51186">
    <property type="entry name" value="GNAT"/>
    <property type="match status" value="1"/>
</dbReference>
<dbReference type="InterPro" id="IPR050832">
    <property type="entry name" value="Bact_Acetyltransf"/>
</dbReference>
<dbReference type="EMBL" id="JACHJH010000007">
    <property type="protein sequence ID" value="MBB4895397.1"/>
    <property type="molecule type" value="Genomic_DNA"/>
</dbReference>
<dbReference type="Proteomes" id="UP000556084">
    <property type="component" value="Unassembled WGS sequence"/>
</dbReference>
<gene>
    <name evidence="4" type="ORF">FHS39_004475</name>
</gene>
<dbReference type="RefSeq" id="WP_246470403.1">
    <property type="nucleotide sequence ID" value="NZ_JACHJH010000007.1"/>
</dbReference>
<organism evidence="4 5">
    <name type="scientific">Streptomyces olivoverticillatus</name>
    <dbReference type="NCBI Taxonomy" id="66427"/>
    <lineage>
        <taxon>Bacteria</taxon>
        <taxon>Bacillati</taxon>
        <taxon>Actinomycetota</taxon>
        <taxon>Actinomycetes</taxon>
        <taxon>Kitasatosporales</taxon>
        <taxon>Streptomycetaceae</taxon>
        <taxon>Streptomyces</taxon>
    </lineage>
</organism>
<dbReference type="SUPFAM" id="SSF55729">
    <property type="entry name" value="Acyl-CoA N-acyltransferases (Nat)"/>
    <property type="match status" value="1"/>
</dbReference>
<dbReference type="AlphaFoldDB" id="A0A7W7PMJ3"/>
<dbReference type="Gene3D" id="3.40.630.30">
    <property type="match status" value="1"/>
</dbReference>
<protein>
    <submittedName>
        <fullName evidence="4">L-amino acid N-acyltransferase YncA</fullName>
    </submittedName>
</protein>
<evidence type="ECO:0000256" key="1">
    <source>
        <dbReference type="ARBA" id="ARBA00022679"/>
    </source>
</evidence>
<reference evidence="4 5" key="1">
    <citation type="submission" date="2020-08" db="EMBL/GenBank/DDBJ databases">
        <title>Genomic Encyclopedia of Type Strains, Phase III (KMG-III): the genomes of soil and plant-associated and newly described type strains.</title>
        <authorList>
            <person name="Whitman W."/>
        </authorList>
    </citation>
    <scope>NUCLEOTIDE SEQUENCE [LARGE SCALE GENOMIC DNA]</scope>
    <source>
        <strain evidence="4 5">CECT 3266</strain>
    </source>
</reference>
<keyword evidence="5" id="KW-1185">Reference proteome</keyword>
<evidence type="ECO:0000313" key="4">
    <source>
        <dbReference type="EMBL" id="MBB4895397.1"/>
    </source>
</evidence>
<dbReference type="GO" id="GO:0016747">
    <property type="term" value="F:acyltransferase activity, transferring groups other than amino-acyl groups"/>
    <property type="evidence" value="ECO:0007669"/>
    <property type="project" value="InterPro"/>
</dbReference>
<evidence type="ECO:0000313" key="5">
    <source>
        <dbReference type="Proteomes" id="UP000556084"/>
    </source>
</evidence>
<dbReference type="CDD" id="cd04301">
    <property type="entry name" value="NAT_SF"/>
    <property type="match status" value="1"/>
</dbReference>
<dbReference type="PANTHER" id="PTHR43877">
    <property type="entry name" value="AMINOALKYLPHOSPHONATE N-ACETYLTRANSFERASE-RELATED-RELATED"/>
    <property type="match status" value="1"/>
</dbReference>
<comment type="caution">
    <text evidence="4">The sequence shown here is derived from an EMBL/GenBank/DDBJ whole genome shotgun (WGS) entry which is preliminary data.</text>
</comment>
<keyword evidence="2 4" id="KW-0012">Acyltransferase</keyword>
<dbReference type="InterPro" id="IPR000182">
    <property type="entry name" value="GNAT_dom"/>
</dbReference>
<accession>A0A7W7PMJ3</accession>
<dbReference type="Pfam" id="PF00583">
    <property type="entry name" value="Acetyltransf_1"/>
    <property type="match status" value="1"/>
</dbReference>
<keyword evidence="1 4" id="KW-0808">Transferase</keyword>
<feature type="domain" description="N-acetyltransferase" evidence="3">
    <location>
        <begin position="2"/>
        <end position="166"/>
    </location>
</feature>
<name>A0A7W7PMJ3_9ACTN</name>
<proteinExistence type="predicted"/>
<dbReference type="PANTHER" id="PTHR43877:SF1">
    <property type="entry name" value="ACETYLTRANSFERASE"/>
    <property type="match status" value="1"/>
</dbReference>
<sequence>MVRIRTMTEADVDTVAEIRVRGWQAAYAGLMPQAFLDAMSVTEEKARRRDIWQATRGHRINLVAEDEGRVAGWACYGPEREGPAGHGELYALYVRPSLIGTGIGRALCCAALVGAAECGYARMVLWVVKGNTRARRFYERAGFAADGAEEAYDVGGTPVPEVRYVLEPVRAP</sequence>
<dbReference type="InterPro" id="IPR016181">
    <property type="entry name" value="Acyl_CoA_acyltransferase"/>
</dbReference>
<evidence type="ECO:0000259" key="3">
    <source>
        <dbReference type="PROSITE" id="PS51186"/>
    </source>
</evidence>
<evidence type="ECO:0000256" key="2">
    <source>
        <dbReference type="ARBA" id="ARBA00023315"/>
    </source>
</evidence>